<organism evidence="2 3">
    <name type="scientific">Trichomonas vaginalis (strain ATCC PRA-98 / G3)</name>
    <dbReference type="NCBI Taxonomy" id="412133"/>
    <lineage>
        <taxon>Eukaryota</taxon>
        <taxon>Metamonada</taxon>
        <taxon>Parabasalia</taxon>
        <taxon>Trichomonadida</taxon>
        <taxon>Trichomonadidae</taxon>
        <taxon>Trichomonas</taxon>
    </lineage>
</organism>
<reference evidence="2" key="1">
    <citation type="submission" date="2006-10" db="EMBL/GenBank/DDBJ databases">
        <authorList>
            <person name="Amadeo P."/>
            <person name="Zhao Q."/>
            <person name="Wortman J."/>
            <person name="Fraser-Liggett C."/>
            <person name="Carlton J."/>
        </authorList>
    </citation>
    <scope>NUCLEOTIDE SEQUENCE</scope>
    <source>
        <strain evidence="2">G3</strain>
    </source>
</reference>
<dbReference type="VEuPathDB" id="TrichDB:TVAGG3_0964910"/>
<keyword evidence="3" id="KW-1185">Reference proteome</keyword>
<evidence type="ECO:0000256" key="1">
    <source>
        <dbReference type="SAM" id="SignalP"/>
    </source>
</evidence>
<accession>A2E2A3</accession>
<gene>
    <name evidence="2" type="ORF">TVAG_097730</name>
</gene>
<name>A2E2A3_TRIV3</name>
<dbReference type="KEGG" id="tva:4771208"/>
<evidence type="ECO:0000313" key="3">
    <source>
        <dbReference type="Proteomes" id="UP000001542"/>
    </source>
</evidence>
<dbReference type="Proteomes" id="UP000001542">
    <property type="component" value="Unassembled WGS sequence"/>
</dbReference>
<protein>
    <submittedName>
        <fullName evidence="2">Uncharacterized protein</fullName>
    </submittedName>
</protein>
<feature type="signal peptide" evidence="1">
    <location>
        <begin position="1"/>
        <end position="16"/>
    </location>
</feature>
<dbReference type="VEuPathDB" id="TrichDB:TVAG_097730"/>
<evidence type="ECO:0000313" key="2">
    <source>
        <dbReference type="EMBL" id="EAY13203.1"/>
    </source>
</evidence>
<dbReference type="InParanoid" id="A2E2A3"/>
<dbReference type="RefSeq" id="XP_001325426.1">
    <property type="nucleotide sequence ID" value="XM_001325391.1"/>
</dbReference>
<feature type="chain" id="PRO_5002643264" evidence="1">
    <location>
        <begin position="17"/>
        <end position="258"/>
    </location>
</feature>
<proteinExistence type="predicted"/>
<reference evidence="2" key="2">
    <citation type="journal article" date="2007" name="Science">
        <title>Draft genome sequence of the sexually transmitted pathogen Trichomonas vaginalis.</title>
        <authorList>
            <person name="Carlton J.M."/>
            <person name="Hirt R.P."/>
            <person name="Silva J.C."/>
            <person name="Delcher A.L."/>
            <person name="Schatz M."/>
            <person name="Zhao Q."/>
            <person name="Wortman J.R."/>
            <person name="Bidwell S.L."/>
            <person name="Alsmark U.C.M."/>
            <person name="Besteiro S."/>
            <person name="Sicheritz-Ponten T."/>
            <person name="Noel C.J."/>
            <person name="Dacks J.B."/>
            <person name="Foster P.G."/>
            <person name="Simillion C."/>
            <person name="Van de Peer Y."/>
            <person name="Miranda-Saavedra D."/>
            <person name="Barton G.J."/>
            <person name="Westrop G.D."/>
            <person name="Mueller S."/>
            <person name="Dessi D."/>
            <person name="Fiori P.L."/>
            <person name="Ren Q."/>
            <person name="Paulsen I."/>
            <person name="Zhang H."/>
            <person name="Bastida-Corcuera F.D."/>
            <person name="Simoes-Barbosa A."/>
            <person name="Brown M.T."/>
            <person name="Hayes R.D."/>
            <person name="Mukherjee M."/>
            <person name="Okumura C.Y."/>
            <person name="Schneider R."/>
            <person name="Smith A.J."/>
            <person name="Vanacova S."/>
            <person name="Villalvazo M."/>
            <person name="Haas B.J."/>
            <person name="Pertea M."/>
            <person name="Feldblyum T.V."/>
            <person name="Utterback T.R."/>
            <person name="Shu C.L."/>
            <person name="Osoegawa K."/>
            <person name="de Jong P.J."/>
            <person name="Hrdy I."/>
            <person name="Horvathova L."/>
            <person name="Zubacova Z."/>
            <person name="Dolezal P."/>
            <person name="Malik S.B."/>
            <person name="Logsdon J.M. Jr."/>
            <person name="Henze K."/>
            <person name="Gupta A."/>
            <person name="Wang C.C."/>
            <person name="Dunne R.L."/>
            <person name="Upcroft J.A."/>
            <person name="Upcroft P."/>
            <person name="White O."/>
            <person name="Salzberg S.L."/>
            <person name="Tang P."/>
            <person name="Chiu C.-H."/>
            <person name="Lee Y.-S."/>
            <person name="Embley T.M."/>
            <person name="Coombs G.H."/>
            <person name="Mottram J.C."/>
            <person name="Tachezy J."/>
            <person name="Fraser-Liggett C.M."/>
            <person name="Johnson P.J."/>
        </authorList>
    </citation>
    <scope>NUCLEOTIDE SEQUENCE [LARGE SCALE GENOMIC DNA]</scope>
    <source>
        <strain evidence="2">G3</strain>
    </source>
</reference>
<sequence length="258" mass="29612">MLFALSALALSSRVVRVPYSEHYFPSRPQKHYFRQTPEENFNWKDFLPSHIIDGPIYKDLIRLQEQESNFQLPKHLPNATHINISRLAKIIAHHIATNKTLPMWRPLNWTELIRPISLKGLQKQFSVKKQEANSYFTETIRPILIKGTKAYFGHKKNEANSYWTEVLRPVILSSTRARLGLQDAETNSAWTKYIRPALVAGAKAKLGLQEAESNSAWTKYIRPALVAGAKAKLGLQEAETNNHWKPHYPTAAHAHKLY</sequence>
<keyword evidence="1" id="KW-0732">Signal</keyword>
<dbReference type="EMBL" id="DS113289">
    <property type="protein sequence ID" value="EAY13203.1"/>
    <property type="molecule type" value="Genomic_DNA"/>
</dbReference>
<dbReference type="AlphaFoldDB" id="A2E2A3"/>